<sequence length="85" mass="9693">MTYQLGDCVRIDIPNETDPDFELHGEQGLVIAIDPDHDSCDCEALYEITLENYEFTIEMHPWDLRPPIEPIPPIESLPADPAEEL</sequence>
<accession>A0ABD5V6G1</accession>
<evidence type="ECO:0000259" key="1">
    <source>
        <dbReference type="Pfam" id="PF26460"/>
    </source>
</evidence>
<dbReference type="InterPro" id="IPR058452">
    <property type="entry name" value="DUF8139"/>
</dbReference>
<dbReference type="Proteomes" id="UP001596312">
    <property type="component" value="Unassembled WGS sequence"/>
</dbReference>
<dbReference type="EMBL" id="JBHSXQ010000006">
    <property type="protein sequence ID" value="MFC6906883.1"/>
    <property type="molecule type" value="Genomic_DNA"/>
</dbReference>
<comment type="caution">
    <text evidence="2">The sequence shown here is derived from an EMBL/GenBank/DDBJ whole genome shotgun (WGS) entry which is preliminary data.</text>
</comment>
<organism evidence="2 3">
    <name type="scientific">Halalkalicoccus tibetensis</name>
    <dbReference type="NCBI Taxonomy" id="175632"/>
    <lineage>
        <taxon>Archaea</taxon>
        <taxon>Methanobacteriati</taxon>
        <taxon>Methanobacteriota</taxon>
        <taxon>Stenosarchaea group</taxon>
        <taxon>Halobacteria</taxon>
        <taxon>Halobacteriales</taxon>
        <taxon>Halococcaceae</taxon>
        <taxon>Halalkalicoccus</taxon>
    </lineage>
</organism>
<keyword evidence="3" id="KW-1185">Reference proteome</keyword>
<name>A0ABD5V6G1_9EURY</name>
<dbReference type="Pfam" id="PF26460">
    <property type="entry name" value="DUF8139"/>
    <property type="match status" value="1"/>
</dbReference>
<evidence type="ECO:0000313" key="3">
    <source>
        <dbReference type="Proteomes" id="UP001596312"/>
    </source>
</evidence>
<gene>
    <name evidence="2" type="ORF">ACFQGH_16945</name>
</gene>
<proteinExistence type="predicted"/>
<protein>
    <recommendedName>
        <fullName evidence="1">DUF8139 domain-containing protein</fullName>
    </recommendedName>
</protein>
<feature type="domain" description="DUF8139" evidence="1">
    <location>
        <begin position="2"/>
        <end position="69"/>
    </location>
</feature>
<dbReference type="AlphaFoldDB" id="A0ABD5V6G1"/>
<reference evidence="2 3" key="1">
    <citation type="journal article" date="2019" name="Int. J. Syst. Evol. Microbiol.">
        <title>The Global Catalogue of Microorganisms (GCM) 10K type strain sequencing project: providing services to taxonomists for standard genome sequencing and annotation.</title>
        <authorList>
            <consortium name="The Broad Institute Genomics Platform"/>
            <consortium name="The Broad Institute Genome Sequencing Center for Infectious Disease"/>
            <person name="Wu L."/>
            <person name="Ma J."/>
        </authorList>
    </citation>
    <scope>NUCLEOTIDE SEQUENCE [LARGE SCALE GENOMIC DNA]</scope>
    <source>
        <strain evidence="2 3">CGMCC 1.3240</strain>
    </source>
</reference>
<evidence type="ECO:0000313" key="2">
    <source>
        <dbReference type="EMBL" id="MFC6906883.1"/>
    </source>
</evidence>
<dbReference type="RefSeq" id="WP_340605466.1">
    <property type="nucleotide sequence ID" value="NZ_JBBMXV010000006.1"/>
</dbReference>